<dbReference type="PANTHER" id="PTHR13696">
    <property type="entry name" value="P-LOOP CONTAINING NUCLEOSIDE TRIPHOSPHATE HYDROLASE"/>
    <property type="match status" value="1"/>
</dbReference>
<gene>
    <name evidence="2" type="primary">36</name>
    <name evidence="2" type="ORF">PBI_SOUPS_36</name>
</gene>
<dbReference type="InterPro" id="IPR027417">
    <property type="entry name" value="P-loop_NTPase"/>
</dbReference>
<dbReference type="KEGG" id="vg:28378688"/>
<evidence type="ECO:0000313" key="2">
    <source>
        <dbReference type="EMBL" id="ANA86971.1"/>
    </source>
</evidence>
<evidence type="ECO:0000313" key="3">
    <source>
        <dbReference type="Proteomes" id="UP000202160"/>
    </source>
</evidence>
<dbReference type="InterPro" id="IPR002586">
    <property type="entry name" value="CobQ/CobB/MinD/ParA_Nub-bd_dom"/>
</dbReference>
<dbReference type="RefSeq" id="YP_009269334.1">
    <property type="nucleotide sequence ID" value="NC_030698.1"/>
</dbReference>
<keyword evidence="3" id="KW-1185">Reference proteome</keyword>
<accession>A0A160DG74</accession>
<evidence type="ECO:0000259" key="1">
    <source>
        <dbReference type="Pfam" id="PF01656"/>
    </source>
</evidence>
<dbReference type="Pfam" id="PF01656">
    <property type="entry name" value="CbiA"/>
    <property type="match status" value="1"/>
</dbReference>
<dbReference type="GeneID" id="28378688"/>
<proteinExistence type="predicted"/>
<reference evidence="2 3" key="1">
    <citation type="submission" date="2016-03" db="EMBL/GenBank/DDBJ databases">
        <authorList>
            <person name="Montgomery M.T."/>
            <person name="Guerrero C.A."/>
            <person name="Mavrich T.N."/>
            <person name="Pope W.H."/>
            <person name="Garlena R.A."/>
            <person name="Russell D.A."/>
            <person name="Jacobs-Sera D."/>
            <person name="Hendrix R.W."/>
            <person name="Hatfull G.F."/>
        </authorList>
    </citation>
    <scope>NUCLEOTIDE SEQUENCE [LARGE SCALE GENOMIC DNA]</scope>
</reference>
<dbReference type="SUPFAM" id="SSF52540">
    <property type="entry name" value="P-loop containing nucleoside triphosphate hydrolases"/>
    <property type="match status" value="1"/>
</dbReference>
<sequence>MTTISIVHTKGGVGKTTSAMFMATVAAQQGLDVAVVDADPQGSATAWEEAAGGMPFPVYKSPRSLEVPNHDLVLVDTPPGTSGIIQDAIEEADLILIPCGASPIDAQRVWPTLEITEGRLAVVVLTSVDFRSSLWVRVKDTLKAELVPVAGSQIPGRTEIKKAFGTVPTKFFGYEDLLIEVQVVTQSV</sequence>
<dbReference type="CDD" id="cd02042">
    <property type="entry name" value="ParAB_family"/>
    <property type="match status" value="1"/>
</dbReference>
<dbReference type="Gene3D" id="3.40.50.300">
    <property type="entry name" value="P-loop containing nucleotide triphosphate hydrolases"/>
    <property type="match status" value="1"/>
</dbReference>
<dbReference type="PANTHER" id="PTHR13696:SF96">
    <property type="entry name" value="COBQ_COBB_MIND_PARA NUCLEOTIDE BINDING DOMAIN-CONTAINING PROTEIN"/>
    <property type="match status" value="1"/>
</dbReference>
<dbReference type="EMBL" id="KU998249">
    <property type="protein sequence ID" value="ANA86971.1"/>
    <property type="molecule type" value="Genomic_DNA"/>
</dbReference>
<organism evidence="2 3">
    <name type="scientific">Gordonia phage Soups</name>
    <dbReference type="NCBI Taxonomy" id="1838079"/>
    <lineage>
        <taxon>Viruses</taxon>
        <taxon>Duplodnaviria</taxon>
        <taxon>Heunggongvirae</taxon>
        <taxon>Uroviricota</taxon>
        <taxon>Caudoviricetes</taxon>
        <taxon>Soupsvirus</taxon>
        <taxon>Soupsvirus soups</taxon>
    </lineage>
</organism>
<dbReference type="Proteomes" id="UP000202160">
    <property type="component" value="Segment"/>
</dbReference>
<protein>
    <submittedName>
        <fullName evidence="2">ParA-like dsDNA partitioning protein</fullName>
    </submittedName>
</protein>
<dbReference type="PIRSF" id="PIRSF009320">
    <property type="entry name" value="Nuc_binding_HP_1000"/>
    <property type="match status" value="1"/>
</dbReference>
<feature type="domain" description="CobQ/CobB/MinD/ParA nucleotide binding" evidence="1">
    <location>
        <begin position="4"/>
        <end position="163"/>
    </location>
</feature>
<dbReference type="OrthoDB" id="13037at10239"/>
<dbReference type="InterPro" id="IPR050678">
    <property type="entry name" value="DNA_Partitioning_ATPase"/>
</dbReference>
<name>A0A160DG74_9CAUD</name>